<feature type="binding site" evidence="15">
    <location>
        <position position="189"/>
    </location>
    <ligand>
        <name>NAD(+)</name>
        <dbReference type="ChEBI" id="CHEBI:57540"/>
    </ligand>
</feature>
<dbReference type="HAMAP" id="MF_01588">
    <property type="entry name" value="DNA_ligase_A"/>
    <property type="match status" value="1"/>
</dbReference>
<dbReference type="InterPro" id="IPR018239">
    <property type="entry name" value="DNA_ligase_AS"/>
</dbReference>
<evidence type="ECO:0000256" key="9">
    <source>
        <dbReference type="ARBA" id="ARBA00022842"/>
    </source>
</evidence>
<feature type="binding site" evidence="15">
    <location>
        <position position="127"/>
    </location>
    <ligand>
        <name>NAD(+)</name>
        <dbReference type="ChEBI" id="CHEBI:57540"/>
    </ligand>
</feature>
<dbReference type="InterPro" id="IPR036420">
    <property type="entry name" value="BRCT_dom_sf"/>
</dbReference>
<dbReference type="Gene3D" id="3.40.50.10190">
    <property type="entry name" value="BRCT domain"/>
    <property type="match status" value="1"/>
</dbReference>
<keyword evidence="12 15" id="KW-0464">Manganese</keyword>
<proteinExistence type="inferred from homology"/>
<feature type="domain" description="BRCT" evidence="17">
    <location>
        <begin position="729"/>
        <end position="807"/>
    </location>
</feature>
<evidence type="ECO:0000256" key="11">
    <source>
        <dbReference type="ARBA" id="ARBA00023204"/>
    </source>
</evidence>
<evidence type="ECO:0000256" key="14">
    <source>
        <dbReference type="ARBA" id="ARBA00060881"/>
    </source>
</evidence>
<comment type="catalytic activity">
    <reaction evidence="13 15 16">
        <text>NAD(+) + (deoxyribonucleotide)n-3'-hydroxyl + 5'-phospho-(deoxyribonucleotide)m = (deoxyribonucleotide)n+m + AMP + beta-nicotinamide D-nucleotide.</text>
        <dbReference type="EC" id="6.5.1.2"/>
    </reaction>
</comment>
<comment type="caution">
    <text evidence="15">Lacks conserved residue(s) required for the propagation of feature annotation.</text>
</comment>
<keyword evidence="10 15" id="KW-0520">NAD</keyword>
<keyword evidence="11 15" id="KW-0234">DNA repair</keyword>
<evidence type="ECO:0000256" key="12">
    <source>
        <dbReference type="ARBA" id="ARBA00023211"/>
    </source>
</evidence>
<dbReference type="InterPro" id="IPR001357">
    <property type="entry name" value="BRCT_dom"/>
</dbReference>
<dbReference type="GO" id="GO:0003911">
    <property type="term" value="F:DNA ligase (NAD+) activity"/>
    <property type="evidence" value="ECO:0007669"/>
    <property type="project" value="UniProtKB-UniRule"/>
</dbReference>
<dbReference type="PANTHER" id="PTHR23389:SF9">
    <property type="entry name" value="DNA LIGASE"/>
    <property type="match status" value="1"/>
</dbReference>
<dbReference type="AlphaFoldDB" id="A0A0S4WTZ0"/>
<reference evidence="18" key="1">
    <citation type="submission" date="2015-10" db="EMBL/GenBank/DDBJ databases">
        <authorList>
            <person name="Gilbert D.G."/>
        </authorList>
    </citation>
    <scope>NUCLEOTIDE SEQUENCE</scope>
    <source>
        <strain evidence="18">Phyl III-seqv23</strain>
    </source>
</reference>
<dbReference type="FunFam" id="1.10.150.20:FF:000006">
    <property type="entry name" value="DNA ligase"/>
    <property type="match status" value="1"/>
</dbReference>
<keyword evidence="7 15" id="KW-0227">DNA damage</keyword>
<dbReference type="Gene3D" id="6.20.10.30">
    <property type="match status" value="1"/>
</dbReference>
<name>A0A0S4WTZ0_RALSL</name>
<feature type="binding site" evidence="15">
    <location>
        <position position="443"/>
    </location>
    <ligand>
        <name>Zn(2+)</name>
        <dbReference type="ChEBI" id="CHEBI:29105"/>
    </ligand>
</feature>
<dbReference type="PANTHER" id="PTHR23389">
    <property type="entry name" value="CHROMOSOME TRANSMISSION FIDELITY FACTOR 18"/>
    <property type="match status" value="1"/>
</dbReference>
<dbReference type="EMBL" id="CP085043">
    <property type="protein sequence ID" value="UZF13529.1"/>
    <property type="molecule type" value="Genomic_DNA"/>
</dbReference>
<organism evidence="18">
    <name type="scientific">Ralstonia solanacearum</name>
    <name type="common">Pseudomonas solanacearum</name>
    <dbReference type="NCBI Taxonomy" id="305"/>
    <lineage>
        <taxon>Bacteria</taxon>
        <taxon>Pseudomonadati</taxon>
        <taxon>Pseudomonadota</taxon>
        <taxon>Betaproteobacteria</taxon>
        <taxon>Burkholderiales</taxon>
        <taxon>Burkholderiaceae</taxon>
        <taxon>Ralstonia</taxon>
        <taxon>Ralstonia solanacearum species complex</taxon>
    </lineage>
</organism>
<dbReference type="FunFam" id="3.30.470.30:FF:000001">
    <property type="entry name" value="DNA ligase"/>
    <property type="match status" value="1"/>
</dbReference>
<evidence type="ECO:0000256" key="16">
    <source>
        <dbReference type="RuleBase" id="RU000618"/>
    </source>
</evidence>
<comment type="similarity">
    <text evidence="14 15">Belongs to the NAD-dependent DNA ligase family. LigA subfamily.</text>
</comment>
<dbReference type="PROSITE" id="PS01055">
    <property type="entry name" value="DNA_LIGASE_N1"/>
    <property type="match status" value="1"/>
</dbReference>
<evidence type="ECO:0000256" key="1">
    <source>
        <dbReference type="ARBA" id="ARBA00004067"/>
    </source>
</evidence>
<feature type="binding site" evidence="15">
    <location>
        <position position="331"/>
    </location>
    <ligand>
        <name>NAD(+)</name>
        <dbReference type="ChEBI" id="CHEBI:57540"/>
    </ligand>
</feature>
<dbReference type="InterPro" id="IPR013839">
    <property type="entry name" value="DNAligase_adenylation"/>
</dbReference>
<keyword evidence="4 15" id="KW-0436">Ligase</keyword>
<evidence type="ECO:0000313" key="19">
    <source>
        <dbReference type="EMBL" id="UZF13529.1"/>
    </source>
</evidence>
<dbReference type="EMBL" id="LN899820">
    <property type="protein sequence ID" value="CUV55029.1"/>
    <property type="molecule type" value="Genomic_DNA"/>
</dbReference>
<dbReference type="Pfam" id="PF03120">
    <property type="entry name" value="OB_DNA_ligase"/>
    <property type="match status" value="1"/>
</dbReference>
<dbReference type="InterPro" id="IPR001679">
    <property type="entry name" value="DNA_ligase"/>
</dbReference>
<feature type="binding site" evidence="15">
    <location>
        <begin position="90"/>
        <end position="91"/>
    </location>
    <ligand>
        <name>NAD(+)</name>
        <dbReference type="ChEBI" id="CHEBI:57540"/>
    </ligand>
</feature>
<evidence type="ECO:0000256" key="13">
    <source>
        <dbReference type="ARBA" id="ARBA00034005"/>
    </source>
</evidence>
<evidence type="ECO:0000256" key="10">
    <source>
        <dbReference type="ARBA" id="ARBA00023027"/>
    </source>
</evidence>
<dbReference type="Pfam" id="PF12826">
    <property type="entry name" value="HHH_2"/>
    <property type="match status" value="1"/>
</dbReference>
<accession>A0A0S4WTZ0</accession>
<dbReference type="FunFam" id="1.10.287.610:FF:000002">
    <property type="entry name" value="DNA ligase"/>
    <property type="match status" value="1"/>
</dbReference>
<dbReference type="CDD" id="cd00114">
    <property type="entry name" value="LIGANc"/>
    <property type="match status" value="1"/>
</dbReference>
<evidence type="ECO:0000256" key="3">
    <source>
        <dbReference type="ARBA" id="ARBA00013308"/>
    </source>
</evidence>
<dbReference type="GO" id="GO:0006260">
    <property type="term" value="P:DNA replication"/>
    <property type="evidence" value="ECO:0007669"/>
    <property type="project" value="UniProtKB-KW"/>
</dbReference>
<evidence type="ECO:0000256" key="8">
    <source>
        <dbReference type="ARBA" id="ARBA00022833"/>
    </source>
</evidence>
<dbReference type="Gene3D" id="1.10.150.20">
    <property type="entry name" value="5' to 3' exonuclease, C-terminal subdomain"/>
    <property type="match status" value="2"/>
</dbReference>
<dbReference type="SMART" id="SM00278">
    <property type="entry name" value="HhH1"/>
    <property type="match status" value="3"/>
</dbReference>
<dbReference type="EC" id="6.5.1.2" evidence="2 15"/>
<dbReference type="Gene3D" id="2.40.50.140">
    <property type="entry name" value="Nucleic acid-binding proteins"/>
    <property type="match status" value="1"/>
</dbReference>
<evidence type="ECO:0000256" key="15">
    <source>
        <dbReference type="HAMAP-Rule" id="MF_01588"/>
    </source>
</evidence>
<feature type="binding site" evidence="15">
    <location>
        <position position="307"/>
    </location>
    <ligand>
        <name>NAD(+)</name>
        <dbReference type="ChEBI" id="CHEBI:57540"/>
    </ligand>
</feature>
<evidence type="ECO:0000256" key="6">
    <source>
        <dbReference type="ARBA" id="ARBA00022723"/>
    </source>
</evidence>
<sequence>MSKTEHPASGASPEARAAALRATLNRYAHEYYVLDQPSVPDAEYDRLYRELEALEAEHPELRTPDSPTLRVGGAVLPEFAPVRHVVPMLSIRTETDTTAGGALDFDASVRRELGLAESDPPVEYAAELKFDGLAINLRYEKGFLVQAATRGDGATGEDVTQNIRTIRQIPLGLRPVGGAVPDVLEVRGEVYMRRDDFERLNARQRERGDKTFVNPRNTAAGAVRQLDPKMAAERPLSFFAYGLGEAAGWSGMPDTHSGMLDALVAYGFPVSKERAAVKGGEGLVQFHAAIGAKRDSLPFDIDGVVYKVNSLALQRELGFRTREPRWAVAHKYPAQEALTTVESIGVQVGRTGAITPVARLVPVFVGGVTVTNATLHNEDEVRRKDVRVGDTVIVRRAGDVIPEVVAVVLERRPMEDVPGSDLFNPAQQPKHPPFELPKSCPVCGSHVVREEGEAVARCSGGLFCSAQRKEAIRHFAGRRMMDIEGLGERYIDNLVELEYVHGIADLYRLTLDDFLEMKRRADERDGVTPETVAAGKIATKWAENLLDGIRASKTPPLARFLFAMGIRHVGESTAKTLADWLGSLAIVRRAPAPLLLTLPDVGATVAEAIADFFAEPKNQQALDALLTAGVAPQGEHPPSAKLRDQLEPAELYAALGVPKLTAIRSKQLATLVPSLAQLANVDTAQLEGLQADVSASLLAWLDADDHRTRLGALDALRAELLAAMPAGAAEEGALSGKTVVLTGTLPTLSRDEAKAMLEAAGAKVSGSVSKKTDYVVAGVEAGSKLARAQELGVRVLDEAGMLALLQNPPGDSA</sequence>
<keyword evidence="8 15" id="KW-0862">Zinc</keyword>
<dbReference type="Pfam" id="PF00533">
    <property type="entry name" value="BRCT"/>
    <property type="match status" value="1"/>
</dbReference>
<keyword evidence="9 15" id="KW-0460">Magnesium</keyword>
<feature type="binding site" evidence="15">
    <location>
        <position position="150"/>
    </location>
    <ligand>
        <name>NAD(+)</name>
        <dbReference type="ChEBI" id="CHEBI:57540"/>
    </ligand>
</feature>
<dbReference type="NCBIfam" id="NF005932">
    <property type="entry name" value="PRK07956.1"/>
    <property type="match status" value="1"/>
</dbReference>
<dbReference type="FunFam" id="2.40.50.140:FF:000012">
    <property type="entry name" value="DNA ligase"/>
    <property type="match status" value="1"/>
</dbReference>
<dbReference type="SUPFAM" id="SSF56091">
    <property type="entry name" value="DNA ligase/mRNA capping enzyme, catalytic domain"/>
    <property type="match status" value="1"/>
</dbReference>
<dbReference type="Pfam" id="PF03119">
    <property type="entry name" value="DNA_ligase_ZBD"/>
    <property type="match status" value="1"/>
</dbReference>
<dbReference type="InterPro" id="IPR004150">
    <property type="entry name" value="NAD_DNA_ligase_OB"/>
</dbReference>
<dbReference type="SMART" id="SM00532">
    <property type="entry name" value="LIGANc"/>
    <property type="match status" value="1"/>
</dbReference>
<dbReference type="InterPro" id="IPR010994">
    <property type="entry name" value="RuvA_2-like"/>
</dbReference>
<evidence type="ECO:0000313" key="18">
    <source>
        <dbReference type="EMBL" id="CUV55029.1"/>
    </source>
</evidence>
<dbReference type="GO" id="GO:0046872">
    <property type="term" value="F:metal ion binding"/>
    <property type="evidence" value="ECO:0007669"/>
    <property type="project" value="UniProtKB-KW"/>
</dbReference>
<evidence type="ECO:0000256" key="2">
    <source>
        <dbReference type="ARBA" id="ARBA00012722"/>
    </source>
</evidence>
<dbReference type="NCBIfam" id="TIGR00575">
    <property type="entry name" value="dnlj"/>
    <property type="match status" value="1"/>
</dbReference>
<dbReference type="SUPFAM" id="SSF50249">
    <property type="entry name" value="Nucleic acid-binding proteins"/>
    <property type="match status" value="1"/>
</dbReference>
<dbReference type="GO" id="GO:0006281">
    <property type="term" value="P:DNA repair"/>
    <property type="evidence" value="ECO:0007669"/>
    <property type="project" value="UniProtKB-KW"/>
</dbReference>
<reference evidence="19" key="2">
    <citation type="submission" date="2021-10" db="EMBL/GenBank/DDBJ databases">
        <title>Complete genome sequences of five Ralstonia solancearum strains isolated from sunflower.</title>
        <authorList>
            <person name="She X."/>
            <person name="He Z."/>
        </authorList>
    </citation>
    <scope>NUCLEOTIDE SEQUENCE</scope>
    <source>
        <strain evidence="19">RS638</strain>
    </source>
</reference>
<dbReference type="SMART" id="SM00292">
    <property type="entry name" value="BRCT"/>
    <property type="match status" value="1"/>
</dbReference>
<dbReference type="PIRSF" id="PIRSF001604">
    <property type="entry name" value="LigA"/>
    <property type="match status" value="1"/>
</dbReference>
<protein>
    <recommendedName>
        <fullName evidence="3 15">DNA ligase</fullName>
        <ecNumber evidence="2 15">6.5.1.2</ecNumber>
    </recommendedName>
    <alternativeName>
        <fullName evidence="15">Polydeoxyribonucleotide synthase [NAD(+)]</fullName>
    </alternativeName>
</protein>
<evidence type="ECO:0000259" key="17">
    <source>
        <dbReference type="PROSITE" id="PS50172"/>
    </source>
</evidence>
<comment type="function">
    <text evidence="1 15">DNA ligase that catalyzes the formation of phosphodiester linkages between 5'-phosphoryl and 3'-hydroxyl groups in double-stranded DNA using NAD as a coenzyme and as the energy source for the reaction. It is essential for DNA replication and repair of damaged DNA.</text>
</comment>
<feature type="binding site" evidence="15">
    <location>
        <begin position="41"/>
        <end position="45"/>
    </location>
    <ligand>
        <name>NAD(+)</name>
        <dbReference type="ChEBI" id="CHEBI:57540"/>
    </ligand>
</feature>
<gene>
    <name evidence="15 18" type="primary">ligA</name>
    <name evidence="19" type="ORF">LH706_10650</name>
    <name evidence="18" type="ORF">RUN215_v1_420108</name>
</gene>
<dbReference type="Gene3D" id="3.30.470.30">
    <property type="entry name" value="DNA ligase/mRNA capping enzyme"/>
    <property type="match status" value="1"/>
</dbReference>
<dbReference type="InterPro" id="IPR003583">
    <property type="entry name" value="Hlx-hairpin-Hlx_DNA-bd_motif"/>
</dbReference>
<dbReference type="InterPro" id="IPR033136">
    <property type="entry name" value="DNA_ligase_CS"/>
</dbReference>
<dbReference type="SUPFAM" id="SSF52113">
    <property type="entry name" value="BRCT domain"/>
    <property type="match status" value="1"/>
</dbReference>
<dbReference type="InterPro" id="IPR012340">
    <property type="entry name" value="NA-bd_OB-fold"/>
</dbReference>
<evidence type="ECO:0000256" key="5">
    <source>
        <dbReference type="ARBA" id="ARBA00022705"/>
    </source>
</evidence>
<feature type="binding site" evidence="15">
    <location>
        <position position="440"/>
    </location>
    <ligand>
        <name>Zn(2+)</name>
        <dbReference type="ChEBI" id="CHEBI:29105"/>
    </ligand>
</feature>
<dbReference type="Pfam" id="PF01653">
    <property type="entry name" value="DNA_ligase_aden"/>
    <property type="match status" value="1"/>
</dbReference>
<evidence type="ECO:0000256" key="7">
    <source>
        <dbReference type="ARBA" id="ARBA00022763"/>
    </source>
</evidence>
<dbReference type="GO" id="GO:0003677">
    <property type="term" value="F:DNA binding"/>
    <property type="evidence" value="ECO:0007669"/>
    <property type="project" value="InterPro"/>
</dbReference>
<dbReference type="InterPro" id="IPR004149">
    <property type="entry name" value="Znf_DNAligase_C4"/>
</dbReference>
<feature type="active site" description="N6-AMP-lysine intermediate" evidence="15">
    <location>
        <position position="129"/>
    </location>
</feature>
<comment type="cofactor">
    <cofactor evidence="15">
        <name>Mg(2+)</name>
        <dbReference type="ChEBI" id="CHEBI:18420"/>
    </cofactor>
    <cofactor evidence="15">
        <name>Mn(2+)</name>
        <dbReference type="ChEBI" id="CHEBI:29035"/>
    </cofactor>
</comment>
<dbReference type="InterPro" id="IPR013840">
    <property type="entry name" value="DNAligase_N"/>
</dbReference>
<evidence type="ECO:0000256" key="4">
    <source>
        <dbReference type="ARBA" id="ARBA00022598"/>
    </source>
</evidence>
<keyword evidence="5 15" id="KW-0235">DNA replication</keyword>
<feature type="binding site" evidence="15">
    <location>
        <position position="464"/>
    </location>
    <ligand>
        <name>Zn(2+)</name>
        <dbReference type="ChEBI" id="CHEBI:29105"/>
    </ligand>
</feature>
<dbReference type="SUPFAM" id="SSF47781">
    <property type="entry name" value="RuvA domain 2-like"/>
    <property type="match status" value="1"/>
</dbReference>
<dbReference type="Gene3D" id="1.10.287.610">
    <property type="entry name" value="Helix hairpin bin"/>
    <property type="match status" value="1"/>
</dbReference>
<dbReference type="PROSITE" id="PS50172">
    <property type="entry name" value="BRCT"/>
    <property type="match status" value="1"/>
</dbReference>
<dbReference type="PROSITE" id="PS01056">
    <property type="entry name" value="DNA_LIGASE_N2"/>
    <property type="match status" value="1"/>
</dbReference>
<dbReference type="GO" id="GO:0005829">
    <property type="term" value="C:cytosol"/>
    <property type="evidence" value="ECO:0007669"/>
    <property type="project" value="TreeGrafter"/>
</dbReference>
<dbReference type="InterPro" id="IPR041663">
    <property type="entry name" value="DisA/LigA_HHH"/>
</dbReference>
<keyword evidence="6 15" id="KW-0479">Metal-binding</keyword>
<dbReference type="CDD" id="cd17748">
    <property type="entry name" value="BRCT_DNA_ligase_like"/>
    <property type="match status" value="1"/>
</dbReference>